<organism evidence="1 2">
    <name type="scientific">Stephania cephalantha</name>
    <dbReference type="NCBI Taxonomy" id="152367"/>
    <lineage>
        <taxon>Eukaryota</taxon>
        <taxon>Viridiplantae</taxon>
        <taxon>Streptophyta</taxon>
        <taxon>Embryophyta</taxon>
        <taxon>Tracheophyta</taxon>
        <taxon>Spermatophyta</taxon>
        <taxon>Magnoliopsida</taxon>
        <taxon>Ranunculales</taxon>
        <taxon>Menispermaceae</taxon>
        <taxon>Menispermoideae</taxon>
        <taxon>Cissampelideae</taxon>
        <taxon>Stephania</taxon>
    </lineage>
</organism>
<keyword evidence="2" id="KW-1185">Reference proteome</keyword>
<evidence type="ECO:0000313" key="1">
    <source>
        <dbReference type="EMBL" id="KAK9167016.1"/>
    </source>
</evidence>
<dbReference type="EMBL" id="JBBNAG010000001">
    <property type="protein sequence ID" value="KAK9167016.1"/>
    <property type="molecule type" value="Genomic_DNA"/>
</dbReference>
<dbReference type="Proteomes" id="UP001419268">
    <property type="component" value="Unassembled WGS sequence"/>
</dbReference>
<dbReference type="AlphaFoldDB" id="A0AAP0L9R2"/>
<name>A0AAP0L9R2_9MAGN</name>
<protein>
    <submittedName>
        <fullName evidence="1">Uncharacterized protein</fullName>
    </submittedName>
</protein>
<accession>A0AAP0L9R2</accession>
<evidence type="ECO:0000313" key="2">
    <source>
        <dbReference type="Proteomes" id="UP001419268"/>
    </source>
</evidence>
<gene>
    <name evidence="1" type="ORF">Scep_002207</name>
</gene>
<proteinExistence type="predicted"/>
<comment type="caution">
    <text evidence="1">The sequence shown here is derived from an EMBL/GenBank/DDBJ whole genome shotgun (WGS) entry which is preliminary data.</text>
</comment>
<sequence>MKVVYANFILLQLVPDWLNECQKFIDGLTSFLFQTVQGGEQLIILCQTRRFVSNS</sequence>
<reference evidence="1 2" key="1">
    <citation type="submission" date="2024-01" db="EMBL/GenBank/DDBJ databases">
        <title>Genome assemblies of Stephania.</title>
        <authorList>
            <person name="Yang L."/>
        </authorList>
    </citation>
    <scope>NUCLEOTIDE SEQUENCE [LARGE SCALE GENOMIC DNA]</scope>
    <source>
        <strain evidence="1">JXDWG</strain>
        <tissue evidence="1">Leaf</tissue>
    </source>
</reference>